<sequence>MRPTHSAPVKLALKRSGQGFPLLCLHGHPGSGDCLSGLTASLSQQFQTLTPDLRGYGGSQVKKPFTMADHLQDLEALLDHHHIQTYGLVGWSLGGILALELALRHPQRVRSLVLLATAAHPRSNLPQPTGRDYFNTALAALINQANPGWDWNINRLGRHSLFRDLLYQHTPTAYGFLAKYAIPAYWKTSRHAHQAFNQALHQGYNRVEALSQISCPALVLAGSHDRHILPEASHETARALPQGDWICYPEAAHLFPWEIPDQVNADIQRWLTTHLGLFSS</sequence>
<dbReference type="AlphaFoldDB" id="A0A8K1ZZT3"/>
<proteinExistence type="predicted"/>
<dbReference type="EMBL" id="WVIC01000019">
    <property type="protein sequence ID" value="NCJ06998.1"/>
    <property type="molecule type" value="Genomic_DNA"/>
</dbReference>
<dbReference type="Gene3D" id="3.40.50.1820">
    <property type="entry name" value="alpha/beta hydrolase"/>
    <property type="match status" value="1"/>
</dbReference>
<dbReference type="PANTHER" id="PTHR43433">
    <property type="entry name" value="HYDROLASE, ALPHA/BETA FOLD FAMILY PROTEIN"/>
    <property type="match status" value="1"/>
</dbReference>
<feature type="domain" description="AB hydrolase-1" evidence="1">
    <location>
        <begin position="21"/>
        <end position="258"/>
    </location>
</feature>
<dbReference type="InterPro" id="IPR000073">
    <property type="entry name" value="AB_hydrolase_1"/>
</dbReference>
<protein>
    <submittedName>
        <fullName evidence="2">Alpha/beta fold hydrolase</fullName>
    </submittedName>
</protein>
<dbReference type="PRINTS" id="PR00111">
    <property type="entry name" value="ABHYDROLASE"/>
</dbReference>
<dbReference type="PANTHER" id="PTHR43433:SF5">
    <property type="entry name" value="AB HYDROLASE-1 DOMAIN-CONTAINING PROTEIN"/>
    <property type="match status" value="1"/>
</dbReference>
<name>A0A8K1ZZT3_9CYAN</name>
<accession>A0A8K1ZZT3</accession>
<comment type="caution">
    <text evidence="2">The sequence shown here is derived from an EMBL/GenBank/DDBJ whole genome shotgun (WGS) entry which is preliminary data.</text>
</comment>
<keyword evidence="2" id="KW-0378">Hydrolase</keyword>
<dbReference type="RefSeq" id="WP_161825474.1">
    <property type="nucleotide sequence ID" value="NZ_WVIC01000019.1"/>
</dbReference>
<dbReference type="InterPro" id="IPR029058">
    <property type="entry name" value="AB_hydrolase_fold"/>
</dbReference>
<dbReference type="SUPFAM" id="SSF53474">
    <property type="entry name" value="alpha/beta-Hydrolases"/>
    <property type="match status" value="1"/>
</dbReference>
<organism evidence="2 3">
    <name type="scientific">Petrachloros mirabilis ULC683</name>
    <dbReference type="NCBI Taxonomy" id="2781853"/>
    <lineage>
        <taxon>Bacteria</taxon>
        <taxon>Bacillati</taxon>
        <taxon>Cyanobacteriota</taxon>
        <taxon>Cyanophyceae</taxon>
        <taxon>Synechococcales</taxon>
        <taxon>Petrachlorosaceae</taxon>
        <taxon>Petrachloros</taxon>
        <taxon>Petrachloros mirabilis</taxon>
    </lineage>
</organism>
<evidence type="ECO:0000259" key="1">
    <source>
        <dbReference type="Pfam" id="PF00561"/>
    </source>
</evidence>
<dbReference type="GO" id="GO:0016787">
    <property type="term" value="F:hydrolase activity"/>
    <property type="evidence" value="ECO:0007669"/>
    <property type="project" value="UniProtKB-KW"/>
</dbReference>
<evidence type="ECO:0000313" key="3">
    <source>
        <dbReference type="Proteomes" id="UP000607397"/>
    </source>
</evidence>
<dbReference type="InterPro" id="IPR000639">
    <property type="entry name" value="Epox_hydrolase-like"/>
</dbReference>
<gene>
    <name evidence="2" type="ORF">GS597_10855</name>
</gene>
<dbReference type="Proteomes" id="UP000607397">
    <property type="component" value="Unassembled WGS sequence"/>
</dbReference>
<dbReference type="Pfam" id="PF00561">
    <property type="entry name" value="Abhydrolase_1"/>
    <property type="match status" value="1"/>
</dbReference>
<dbReference type="InterPro" id="IPR050471">
    <property type="entry name" value="AB_hydrolase"/>
</dbReference>
<evidence type="ECO:0000313" key="2">
    <source>
        <dbReference type="EMBL" id="NCJ06998.1"/>
    </source>
</evidence>
<keyword evidence="3" id="KW-1185">Reference proteome</keyword>
<reference evidence="2" key="1">
    <citation type="submission" date="2019-12" db="EMBL/GenBank/DDBJ databases">
        <title>High-Quality draft genome sequences of three cyanobacteria isolated from the limestone walls of the Old Cathedral of Coimbra.</title>
        <authorList>
            <person name="Tiago I."/>
            <person name="Soares F."/>
            <person name="Portugal A."/>
        </authorList>
    </citation>
    <scope>NUCLEOTIDE SEQUENCE [LARGE SCALE GENOMIC DNA]</scope>
    <source>
        <strain evidence="2">C</strain>
    </source>
</reference>
<dbReference type="PRINTS" id="PR00412">
    <property type="entry name" value="EPOXHYDRLASE"/>
</dbReference>